<dbReference type="InterPro" id="IPR055702">
    <property type="entry name" value="DUF7278"/>
</dbReference>
<organism evidence="2 3">
    <name type="scientific">Vagococcus allomyrinae</name>
    <dbReference type="NCBI Taxonomy" id="2794353"/>
    <lineage>
        <taxon>Bacteria</taxon>
        <taxon>Bacillati</taxon>
        <taxon>Bacillota</taxon>
        <taxon>Bacilli</taxon>
        <taxon>Lactobacillales</taxon>
        <taxon>Enterococcaceae</taxon>
        <taxon>Vagococcus</taxon>
    </lineage>
</organism>
<protein>
    <recommendedName>
        <fullName evidence="1">DUF7278 domain-containing protein</fullName>
    </recommendedName>
</protein>
<name>A0A940SXN3_9ENTE</name>
<evidence type="ECO:0000259" key="1">
    <source>
        <dbReference type="Pfam" id="PF23944"/>
    </source>
</evidence>
<dbReference type="Proteomes" id="UP000674938">
    <property type="component" value="Unassembled WGS sequence"/>
</dbReference>
<sequence length="372" mass="43406">MEFYDCLQINNWKQLTDDEKTEIFAAVLKFFLNPRLSLDWQRLVTFDMCGMKCRTFELMLNGEVFVFIPGQKEVILGWDFGSQGLKTHELLGEVDTIEGDQQKYGTSLTFADLAAFGKSVDNEEEYDDFRYLEDIDRYINQRTSSLRKVDIPPMIVAKRSQPVGTNLRGSYNLVSGNFVGDLAFFDQCQDEIYRTFNPELSLADSLTWTYPVSVLQTDHFYLTQRWEDSDSYHLYDHSDCNYGELWLSLHRAGFQLLSEDAWEFAVGGGTRRLFRWGNEVRLDNDHPFDSALKKMRGENMFGLVQSDELTHYELTDNSDLVKLDMRSTKGCHLIEQILPFSSYYQSNHQVKINEKLDPRFYHYRKGIIIDPN</sequence>
<keyword evidence="3" id="KW-1185">Reference proteome</keyword>
<accession>A0A940SXN3</accession>
<reference evidence="2" key="1">
    <citation type="submission" date="2020-12" db="EMBL/GenBank/DDBJ databases">
        <title>Vagococcus allomyrinae sp. nov. and Enterococcus lavae sp. nov., isolated from the larvae of Allomyrina dichotoma.</title>
        <authorList>
            <person name="Lee S.D."/>
        </authorList>
    </citation>
    <scope>NUCLEOTIDE SEQUENCE</scope>
    <source>
        <strain evidence="2">BWB3-3</strain>
    </source>
</reference>
<dbReference type="Pfam" id="PF23944">
    <property type="entry name" value="DUF7278"/>
    <property type="match status" value="1"/>
</dbReference>
<dbReference type="AlphaFoldDB" id="A0A940SXN3"/>
<dbReference type="RefSeq" id="WP_209533019.1">
    <property type="nucleotide sequence ID" value="NZ_JAEEGA010000030.1"/>
</dbReference>
<dbReference type="EMBL" id="JAEEGA010000030">
    <property type="protein sequence ID" value="MBP1044505.1"/>
    <property type="molecule type" value="Genomic_DNA"/>
</dbReference>
<gene>
    <name evidence="2" type="ORF">I6N95_26195</name>
</gene>
<evidence type="ECO:0000313" key="3">
    <source>
        <dbReference type="Proteomes" id="UP000674938"/>
    </source>
</evidence>
<comment type="caution">
    <text evidence="2">The sequence shown here is derived from an EMBL/GenBank/DDBJ whole genome shotgun (WGS) entry which is preliminary data.</text>
</comment>
<feature type="domain" description="DUF7278" evidence="1">
    <location>
        <begin position="167"/>
        <end position="236"/>
    </location>
</feature>
<evidence type="ECO:0000313" key="2">
    <source>
        <dbReference type="EMBL" id="MBP1044505.1"/>
    </source>
</evidence>
<proteinExistence type="predicted"/>